<dbReference type="EMBL" id="JATAAI010000024">
    <property type="protein sequence ID" value="KAK1737677.1"/>
    <property type="molecule type" value="Genomic_DNA"/>
</dbReference>
<dbReference type="Pfam" id="PF00085">
    <property type="entry name" value="Thioredoxin"/>
    <property type="match status" value="1"/>
</dbReference>
<dbReference type="Gene3D" id="3.40.30.10">
    <property type="entry name" value="Glutaredoxin"/>
    <property type="match status" value="1"/>
</dbReference>
<dbReference type="AlphaFoldDB" id="A0AAD8Y279"/>
<organism evidence="6 7">
    <name type="scientific">Skeletonema marinoi</name>
    <dbReference type="NCBI Taxonomy" id="267567"/>
    <lineage>
        <taxon>Eukaryota</taxon>
        <taxon>Sar</taxon>
        <taxon>Stramenopiles</taxon>
        <taxon>Ochrophyta</taxon>
        <taxon>Bacillariophyta</taxon>
        <taxon>Coscinodiscophyceae</taxon>
        <taxon>Thalassiosirophycidae</taxon>
        <taxon>Thalassiosirales</taxon>
        <taxon>Skeletonemataceae</taxon>
        <taxon>Skeletonema</taxon>
        <taxon>Skeletonema marinoi-dohrnii complex</taxon>
    </lineage>
</organism>
<dbReference type="PANTHER" id="PTHR43601:SF32">
    <property type="entry name" value="THIOREDOXIN-LIKE 2-2, CHLOROPLASTIC"/>
    <property type="match status" value="1"/>
</dbReference>
<reference evidence="6" key="1">
    <citation type="submission" date="2023-06" db="EMBL/GenBank/DDBJ databases">
        <title>Survivors Of The Sea: Transcriptome response of Skeletonema marinoi to long-term dormancy.</title>
        <authorList>
            <person name="Pinder M.I.M."/>
            <person name="Kourtchenko O."/>
            <person name="Robertson E.K."/>
            <person name="Larsson T."/>
            <person name="Maumus F."/>
            <person name="Osuna-Cruz C.M."/>
            <person name="Vancaester E."/>
            <person name="Stenow R."/>
            <person name="Vandepoele K."/>
            <person name="Ploug H."/>
            <person name="Bruchert V."/>
            <person name="Godhe A."/>
            <person name="Topel M."/>
        </authorList>
    </citation>
    <scope>NUCLEOTIDE SEQUENCE</scope>
    <source>
        <strain evidence="6">R05AC</strain>
    </source>
</reference>
<dbReference type="CDD" id="cd02961">
    <property type="entry name" value="PDI_a_family"/>
    <property type="match status" value="1"/>
</dbReference>
<gene>
    <name evidence="6" type="ORF">QTG54_011661</name>
</gene>
<dbReference type="PANTHER" id="PTHR43601">
    <property type="entry name" value="THIOREDOXIN, MITOCHONDRIAL"/>
    <property type="match status" value="1"/>
</dbReference>
<keyword evidence="2" id="KW-0175">Coiled coil</keyword>
<comment type="caution">
    <text evidence="6">The sequence shown here is derived from an EMBL/GenBank/DDBJ whole genome shotgun (WGS) entry which is preliminary data.</text>
</comment>
<evidence type="ECO:0000256" key="4">
    <source>
        <dbReference type="SAM" id="SignalP"/>
    </source>
</evidence>
<sequence>MIKPSIPALSTTLCSLLLFICQIEVASALVNIHRPRSSTIRYRSNYHRQSIIHSLKASEAATDTVEEPVVTSVNDEIKTNIMKTNILEQSPPQPQAAQPSSTTTKEAWKPPSSPQNTPNKIFKIQQPQDLLSFVVADERLSIVKVYASWCKTCKVFDIRYRKLASQLGGGDVVQPGPVRFAEMQYDTPANEEMCKLLNATKLPYILIYRGSQGKVADFQCTPAKFQVLVDTVNDLLSDDGNGNDSVVVDSGNSTAPAAVSNVTTSSLDSQQQQLSKDGDHNTNNEINALKEQLVLMENEKIEMFELMKAQIEADKEEIAKMINVVKIQKSMIEERDEQIQKLSGEIETRDGELAAMTKNFNNQVKENNKMEQELALGKSQVADMTNRTAEAEKTISALELKAAIREKEAKEKERQTKALWASWERQKIKYEEERNSVRKMAALSVKSIKTKVRVFISRKD</sequence>
<feature type="coiled-coil region" evidence="2">
    <location>
        <begin position="353"/>
        <end position="415"/>
    </location>
</feature>
<keyword evidence="7" id="KW-1185">Reference proteome</keyword>
<dbReference type="PROSITE" id="PS51352">
    <property type="entry name" value="THIOREDOXIN_2"/>
    <property type="match status" value="1"/>
</dbReference>
<proteinExistence type="inferred from homology"/>
<keyword evidence="4" id="KW-0732">Signal</keyword>
<comment type="similarity">
    <text evidence="1">Belongs to the thioredoxin family.</text>
</comment>
<evidence type="ECO:0000256" key="3">
    <source>
        <dbReference type="SAM" id="MobiDB-lite"/>
    </source>
</evidence>
<evidence type="ECO:0000256" key="2">
    <source>
        <dbReference type="SAM" id="Coils"/>
    </source>
</evidence>
<dbReference type="GO" id="GO:0045454">
    <property type="term" value="P:cell redox homeostasis"/>
    <property type="evidence" value="ECO:0007669"/>
    <property type="project" value="TreeGrafter"/>
</dbReference>
<protein>
    <submittedName>
        <fullName evidence="6">Thioredoxin domain-containing protein</fullName>
    </submittedName>
</protein>
<feature type="domain" description="Thioredoxin" evidence="5">
    <location>
        <begin position="87"/>
        <end position="237"/>
    </location>
</feature>
<dbReference type="Proteomes" id="UP001224775">
    <property type="component" value="Unassembled WGS sequence"/>
</dbReference>
<evidence type="ECO:0000259" key="5">
    <source>
        <dbReference type="PROSITE" id="PS51352"/>
    </source>
</evidence>
<evidence type="ECO:0000313" key="6">
    <source>
        <dbReference type="EMBL" id="KAK1737677.1"/>
    </source>
</evidence>
<dbReference type="InterPro" id="IPR036249">
    <property type="entry name" value="Thioredoxin-like_sf"/>
</dbReference>
<dbReference type="InterPro" id="IPR013766">
    <property type="entry name" value="Thioredoxin_domain"/>
</dbReference>
<accession>A0AAD8Y279</accession>
<evidence type="ECO:0000256" key="1">
    <source>
        <dbReference type="ARBA" id="ARBA00008987"/>
    </source>
</evidence>
<dbReference type="SUPFAM" id="SSF52833">
    <property type="entry name" value="Thioredoxin-like"/>
    <property type="match status" value="1"/>
</dbReference>
<feature type="signal peptide" evidence="4">
    <location>
        <begin position="1"/>
        <end position="28"/>
    </location>
</feature>
<name>A0AAD8Y279_9STRA</name>
<evidence type="ECO:0000313" key="7">
    <source>
        <dbReference type="Proteomes" id="UP001224775"/>
    </source>
</evidence>
<feature type="compositionally biased region" description="Low complexity" evidence="3">
    <location>
        <begin position="95"/>
        <end position="104"/>
    </location>
</feature>
<feature type="region of interest" description="Disordered" evidence="3">
    <location>
        <begin position="84"/>
        <end position="120"/>
    </location>
</feature>
<feature type="chain" id="PRO_5042148839" evidence="4">
    <location>
        <begin position="29"/>
        <end position="460"/>
    </location>
</feature>